<dbReference type="Pfam" id="PF01546">
    <property type="entry name" value="Peptidase_M20"/>
    <property type="match status" value="1"/>
</dbReference>
<reference evidence="6" key="2">
    <citation type="submission" date="2021-03" db="EMBL/GenBank/DDBJ databases">
        <title>Alternative transmission patterns in independently acquired nutritional co-symbionts of Dictyopharidae planthoppers.</title>
        <authorList>
            <person name="Michalik A."/>
            <person name="Lukasik P."/>
        </authorList>
    </citation>
    <scope>NUCLEOTIDE SEQUENCE</scope>
    <source>
        <strain evidence="6">RANSCY</strain>
    </source>
</reference>
<dbReference type="PROSITE" id="PS00759">
    <property type="entry name" value="ARGE_DAPE_CPG2_2"/>
    <property type="match status" value="1"/>
</dbReference>
<keyword evidence="2" id="KW-0479">Metal-binding</keyword>
<keyword evidence="5" id="KW-0170">Cobalt</keyword>
<evidence type="ECO:0000256" key="1">
    <source>
        <dbReference type="ARBA" id="ARBA00001947"/>
    </source>
</evidence>
<dbReference type="GO" id="GO:0046872">
    <property type="term" value="F:metal ion binding"/>
    <property type="evidence" value="ECO:0007669"/>
    <property type="project" value="UniProtKB-KW"/>
</dbReference>
<sequence>MTKKKEIDFLFLGHTDVVPASCKFWSSNPFDFTLKNGFVFSRGICDMKGSIYSIFICIRNLLKSRTNISIVIMLSGDEEGSSLYGAKEIVKRLRGRIIANNCIIGEPTSSYNIIDTVRNGRRGSLNFAIKISGIQSHNAYPLLKGNICKPLYLFLYIIRCSNGNFYDIKVSDTKTNVTPIYIKIYINIRYSNNKELIFLKDKLKSLSRKYSLSLSFKKISNSKPFYKKSSGLIATIKNSIPYKSLRIDRFGGGTSDGRFIRKISKNMVEIGLINKTIHSNNENSRLSDIYALSLIYFSIVSNLYKN</sequence>
<comment type="cofactor">
    <cofactor evidence="1">
        <name>Zn(2+)</name>
        <dbReference type="ChEBI" id="CHEBI:29105"/>
    </cofactor>
</comment>
<dbReference type="SUPFAM" id="SSF55031">
    <property type="entry name" value="Bacterial exopeptidase dimerisation domain"/>
    <property type="match status" value="1"/>
</dbReference>
<dbReference type="EMBL" id="CP071412">
    <property type="protein sequence ID" value="QSW37924.1"/>
    <property type="molecule type" value="Genomic_DNA"/>
</dbReference>
<evidence type="ECO:0000256" key="4">
    <source>
        <dbReference type="ARBA" id="ARBA00022833"/>
    </source>
</evidence>
<name>A0A974X7S1_9PROT</name>
<keyword evidence="4" id="KW-0862">Zinc</keyword>
<proteinExistence type="predicted"/>
<evidence type="ECO:0000313" key="7">
    <source>
        <dbReference type="Proteomes" id="UP000663347"/>
    </source>
</evidence>
<accession>A0A974X7S1</accession>
<evidence type="ECO:0000256" key="3">
    <source>
        <dbReference type="ARBA" id="ARBA00022801"/>
    </source>
</evidence>
<dbReference type="SUPFAM" id="SSF53187">
    <property type="entry name" value="Zn-dependent exopeptidases"/>
    <property type="match status" value="1"/>
</dbReference>
<keyword evidence="3" id="KW-0378">Hydrolase</keyword>
<protein>
    <submittedName>
        <fullName evidence="6">M20/M25/M40 family metallo-hydrolase</fullName>
    </submittedName>
</protein>
<dbReference type="Proteomes" id="UP000663347">
    <property type="component" value="Chromosome"/>
</dbReference>
<dbReference type="PANTHER" id="PTHR43808:SF31">
    <property type="entry name" value="N-ACETYL-L-CITRULLINE DEACETYLASE"/>
    <property type="match status" value="1"/>
</dbReference>
<dbReference type="PANTHER" id="PTHR43808">
    <property type="entry name" value="ACETYLORNITHINE DEACETYLASE"/>
    <property type="match status" value="1"/>
</dbReference>
<dbReference type="GO" id="GO:0008777">
    <property type="term" value="F:acetylornithine deacetylase activity"/>
    <property type="evidence" value="ECO:0007669"/>
    <property type="project" value="TreeGrafter"/>
</dbReference>
<dbReference type="InterPro" id="IPR050072">
    <property type="entry name" value="Peptidase_M20A"/>
</dbReference>
<evidence type="ECO:0000256" key="2">
    <source>
        <dbReference type="ARBA" id="ARBA00022723"/>
    </source>
</evidence>
<dbReference type="AlphaFoldDB" id="A0A974X7S1"/>
<reference evidence="6" key="1">
    <citation type="submission" date="2021-02" db="EMBL/GenBank/DDBJ databases">
        <authorList>
            <person name="Franco D."/>
        </authorList>
    </citation>
    <scope>NUCLEOTIDE SEQUENCE</scope>
    <source>
        <strain evidence="6">RANSCY</strain>
    </source>
</reference>
<gene>
    <name evidence="6" type="ORF">JSR06_00480</name>
</gene>
<dbReference type="InterPro" id="IPR001261">
    <property type="entry name" value="ArgE/DapE_CS"/>
</dbReference>
<evidence type="ECO:0000313" key="6">
    <source>
        <dbReference type="EMBL" id="QSW37924.1"/>
    </source>
</evidence>
<dbReference type="InterPro" id="IPR036264">
    <property type="entry name" value="Bact_exopeptidase_dim_dom"/>
</dbReference>
<dbReference type="InterPro" id="IPR002933">
    <property type="entry name" value="Peptidase_M20"/>
</dbReference>
<dbReference type="Gene3D" id="3.40.630.10">
    <property type="entry name" value="Zn peptidases"/>
    <property type="match status" value="2"/>
</dbReference>
<evidence type="ECO:0000256" key="5">
    <source>
        <dbReference type="ARBA" id="ARBA00023285"/>
    </source>
</evidence>
<organism evidence="6 7">
    <name type="scientific">Candidatus Vidania fulgoroideorum</name>
    <dbReference type="NCBI Taxonomy" id="881286"/>
    <lineage>
        <taxon>Bacteria</taxon>
        <taxon>Pseudomonadati</taxon>
        <taxon>Pseudomonadota</taxon>
        <taxon>Betaproteobacteria</taxon>
        <taxon>Candidatus Vidania</taxon>
    </lineage>
</organism>
<dbReference type="GO" id="GO:0006526">
    <property type="term" value="P:L-arginine biosynthetic process"/>
    <property type="evidence" value="ECO:0007669"/>
    <property type="project" value="TreeGrafter"/>
</dbReference>